<keyword evidence="1" id="KW-0863">Zinc-finger</keyword>
<dbReference type="PROSITE" id="PS50157">
    <property type="entry name" value="ZINC_FINGER_C2H2_2"/>
    <property type="match status" value="1"/>
</dbReference>
<comment type="caution">
    <text evidence="4">The sequence shown here is derived from an EMBL/GenBank/DDBJ whole genome shotgun (WGS) entry which is preliminary data.</text>
</comment>
<dbReference type="SUPFAM" id="SSF57667">
    <property type="entry name" value="beta-beta-alpha zinc fingers"/>
    <property type="match status" value="1"/>
</dbReference>
<evidence type="ECO:0000256" key="1">
    <source>
        <dbReference type="PROSITE-ProRule" id="PRU00042"/>
    </source>
</evidence>
<dbReference type="PROSITE" id="PS00028">
    <property type="entry name" value="ZINC_FINGER_C2H2_1"/>
    <property type="match status" value="1"/>
</dbReference>
<keyword evidence="1" id="KW-0479">Metal-binding</keyword>
<accession>A0AAD6Q7L7</accession>
<gene>
    <name evidence="4" type="ORF">NC653_025326</name>
</gene>
<evidence type="ECO:0000313" key="5">
    <source>
        <dbReference type="Proteomes" id="UP001164929"/>
    </source>
</evidence>
<proteinExistence type="predicted"/>
<sequence>MGSIYVALSYYIFSRGTQVKQGSLRVYPRRQENNPLDLNNLPEDYSRDGKQVLDEGSSSGYRKKKSGAKNGKEECGKVYECRFCSLKFCKSQALGGHMNRHRQGKVMSSLSSPSINMC</sequence>
<dbReference type="GO" id="GO:0008270">
    <property type="term" value="F:zinc ion binding"/>
    <property type="evidence" value="ECO:0007669"/>
    <property type="project" value="UniProtKB-KW"/>
</dbReference>
<dbReference type="AlphaFoldDB" id="A0AAD6Q7L7"/>
<dbReference type="GO" id="GO:0003700">
    <property type="term" value="F:DNA-binding transcription factor activity"/>
    <property type="evidence" value="ECO:0007669"/>
    <property type="project" value="InterPro"/>
</dbReference>
<name>A0AAD6Q7L7_9ROSI</name>
<evidence type="ECO:0000256" key="2">
    <source>
        <dbReference type="SAM" id="MobiDB-lite"/>
    </source>
</evidence>
<keyword evidence="1" id="KW-0862">Zinc</keyword>
<reference evidence="4" key="1">
    <citation type="journal article" date="2023" name="Mol. Ecol. Resour.">
        <title>Chromosome-level genome assembly of a triploid poplar Populus alba 'Berolinensis'.</title>
        <authorList>
            <person name="Chen S."/>
            <person name="Yu Y."/>
            <person name="Wang X."/>
            <person name="Wang S."/>
            <person name="Zhang T."/>
            <person name="Zhou Y."/>
            <person name="He R."/>
            <person name="Meng N."/>
            <person name="Wang Y."/>
            <person name="Liu W."/>
            <person name="Liu Z."/>
            <person name="Liu J."/>
            <person name="Guo Q."/>
            <person name="Huang H."/>
            <person name="Sederoff R.R."/>
            <person name="Wang G."/>
            <person name="Qu G."/>
            <person name="Chen S."/>
        </authorList>
    </citation>
    <scope>NUCLEOTIDE SEQUENCE</scope>
    <source>
        <strain evidence="4">SC-2020</strain>
    </source>
</reference>
<dbReference type="InterPro" id="IPR013087">
    <property type="entry name" value="Znf_C2H2_type"/>
</dbReference>
<dbReference type="PANTHER" id="PTHR45730:SF32">
    <property type="entry name" value="ZINC FINGER PROTEIN JAGGED"/>
    <property type="match status" value="1"/>
</dbReference>
<dbReference type="Proteomes" id="UP001164929">
    <property type="component" value="Chromosome 10"/>
</dbReference>
<dbReference type="PANTHER" id="PTHR45730">
    <property type="entry name" value="ZINC FINGER PROTEIN JAGGED"/>
    <property type="match status" value="1"/>
</dbReference>
<feature type="domain" description="C2H2-type" evidence="3">
    <location>
        <begin position="79"/>
        <end position="106"/>
    </location>
</feature>
<keyword evidence="5" id="KW-1185">Reference proteome</keyword>
<dbReference type="InterPro" id="IPR045320">
    <property type="entry name" value="JAGGED/SL1-like"/>
</dbReference>
<protein>
    <recommendedName>
        <fullName evidence="3">C2H2-type domain-containing protein</fullName>
    </recommendedName>
</protein>
<feature type="compositionally biased region" description="Low complexity" evidence="2">
    <location>
        <begin position="33"/>
        <end position="43"/>
    </location>
</feature>
<dbReference type="InterPro" id="IPR036236">
    <property type="entry name" value="Znf_C2H2_sf"/>
</dbReference>
<feature type="compositionally biased region" description="Basic and acidic residues" evidence="2">
    <location>
        <begin position="44"/>
        <end position="53"/>
    </location>
</feature>
<organism evidence="4 5">
    <name type="scientific">Populus alba x Populus x berolinensis</name>
    <dbReference type="NCBI Taxonomy" id="444605"/>
    <lineage>
        <taxon>Eukaryota</taxon>
        <taxon>Viridiplantae</taxon>
        <taxon>Streptophyta</taxon>
        <taxon>Embryophyta</taxon>
        <taxon>Tracheophyta</taxon>
        <taxon>Spermatophyta</taxon>
        <taxon>Magnoliopsida</taxon>
        <taxon>eudicotyledons</taxon>
        <taxon>Gunneridae</taxon>
        <taxon>Pentapetalae</taxon>
        <taxon>rosids</taxon>
        <taxon>fabids</taxon>
        <taxon>Malpighiales</taxon>
        <taxon>Salicaceae</taxon>
        <taxon>Saliceae</taxon>
        <taxon>Populus</taxon>
    </lineage>
</organism>
<evidence type="ECO:0000313" key="4">
    <source>
        <dbReference type="EMBL" id="KAJ6982179.1"/>
    </source>
</evidence>
<feature type="region of interest" description="Disordered" evidence="2">
    <location>
        <begin position="24"/>
        <end position="73"/>
    </location>
</feature>
<dbReference type="Gene3D" id="3.30.160.60">
    <property type="entry name" value="Classic Zinc Finger"/>
    <property type="match status" value="1"/>
</dbReference>
<evidence type="ECO:0000259" key="3">
    <source>
        <dbReference type="PROSITE" id="PS50157"/>
    </source>
</evidence>
<dbReference type="EMBL" id="JAQIZT010000010">
    <property type="protein sequence ID" value="KAJ6982179.1"/>
    <property type="molecule type" value="Genomic_DNA"/>
</dbReference>